<dbReference type="Pfam" id="PF10408">
    <property type="entry name" value="Ufd2P_core"/>
    <property type="match status" value="1"/>
</dbReference>
<dbReference type="InterPro" id="IPR045132">
    <property type="entry name" value="UBE4"/>
</dbReference>
<organism evidence="7 8">
    <name type="scientific">Lepeophtheirus salmonis</name>
    <name type="common">Salmon louse</name>
    <name type="synonym">Caligus salmonis</name>
    <dbReference type="NCBI Taxonomy" id="72036"/>
    <lineage>
        <taxon>Eukaryota</taxon>
        <taxon>Metazoa</taxon>
        <taxon>Ecdysozoa</taxon>
        <taxon>Arthropoda</taxon>
        <taxon>Crustacea</taxon>
        <taxon>Multicrustacea</taxon>
        <taxon>Hexanauplia</taxon>
        <taxon>Copepoda</taxon>
        <taxon>Siphonostomatoida</taxon>
        <taxon>Caligidae</taxon>
        <taxon>Lepeophtheirus</taxon>
    </lineage>
</organism>
<evidence type="ECO:0000256" key="3">
    <source>
        <dbReference type="ARBA" id="ARBA00012483"/>
    </source>
</evidence>
<comment type="pathway">
    <text evidence="2">Protein modification; protein ubiquitination.</text>
</comment>
<dbReference type="InterPro" id="IPR019474">
    <property type="entry name" value="Ub_conjug_fac_E4_core"/>
</dbReference>
<reference evidence="7" key="1">
    <citation type="submission" date="2021-02" db="EMBL/GenBank/DDBJ databases">
        <authorList>
            <person name="Bekaert M."/>
        </authorList>
    </citation>
    <scope>NUCLEOTIDE SEQUENCE</scope>
    <source>
        <strain evidence="7">IoA-00</strain>
    </source>
</reference>
<dbReference type="Proteomes" id="UP000675881">
    <property type="component" value="Chromosome 15"/>
</dbReference>
<dbReference type="GO" id="GO:0000151">
    <property type="term" value="C:ubiquitin ligase complex"/>
    <property type="evidence" value="ECO:0007669"/>
    <property type="project" value="InterPro"/>
</dbReference>
<dbReference type="GO" id="GO:0005737">
    <property type="term" value="C:cytoplasm"/>
    <property type="evidence" value="ECO:0007669"/>
    <property type="project" value="TreeGrafter"/>
</dbReference>
<dbReference type="GO" id="GO:0006511">
    <property type="term" value="P:ubiquitin-dependent protein catabolic process"/>
    <property type="evidence" value="ECO:0007669"/>
    <property type="project" value="InterPro"/>
</dbReference>
<evidence type="ECO:0000256" key="2">
    <source>
        <dbReference type="ARBA" id="ARBA00004906"/>
    </source>
</evidence>
<proteinExistence type="predicted"/>
<keyword evidence="5" id="KW-0833">Ubl conjugation pathway</keyword>
<evidence type="ECO:0000313" key="7">
    <source>
        <dbReference type="EMBL" id="CAF2858384.1"/>
    </source>
</evidence>
<name>A0A7R8CLG1_LEPSM</name>
<sequence>MLLFERLIGENFDAPISYLIDSYFKIHPSMYNEAEYSLVKELINQGESLSQKFMYPILDIISKAIQDETTYTAISGNPLSVPAIRSLKHFLVQEDITESFLLYNFPKSSTARGVDYSRTLIGRLLTRSCIPESELSISHYFEKPSRSSLMSIQQWKAEFGKGLDSLQSLGYLIYLNPLLKQGPKVKHLTVKWIGDCLMANSGRAKIWTNERI</sequence>
<dbReference type="GO" id="GO:0005634">
    <property type="term" value="C:nucleus"/>
    <property type="evidence" value="ECO:0007669"/>
    <property type="project" value="TreeGrafter"/>
</dbReference>
<gene>
    <name evidence="7" type="ORF">LSAA_6008</name>
</gene>
<protein>
    <recommendedName>
        <fullName evidence="3">RING-type E3 ubiquitin transferase</fullName>
        <ecNumber evidence="3">2.3.2.27</ecNumber>
    </recommendedName>
</protein>
<keyword evidence="7" id="KW-0012">Acyltransferase</keyword>
<dbReference type="GO" id="GO:0000209">
    <property type="term" value="P:protein polyubiquitination"/>
    <property type="evidence" value="ECO:0007669"/>
    <property type="project" value="TreeGrafter"/>
</dbReference>
<dbReference type="AlphaFoldDB" id="A0A7R8CLG1"/>
<dbReference type="OrthoDB" id="20295at2759"/>
<feature type="domain" description="Ubiquitin conjugation factor E4 core" evidence="6">
    <location>
        <begin position="122"/>
        <end position="210"/>
    </location>
</feature>
<dbReference type="PANTHER" id="PTHR13931">
    <property type="entry name" value="UBIQUITINATION FACTOR E4"/>
    <property type="match status" value="1"/>
</dbReference>
<accession>A0A7R8CLG1</accession>
<dbReference type="GO" id="GO:0036503">
    <property type="term" value="P:ERAD pathway"/>
    <property type="evidence" value="ECO:0007669"/>
    <property type="project" value="InterPro"/>
</dbReference>
<evidence type="ECO:0000256" key="4">
    <source>
        <dbReference type="ARBA" id="ARBA00022679"/>
    </source>
</evidence>
<evidence type="ECO:0000259" key="6">
    <source>
        <dbReference type="Pfam" id="PF10408"/>
    </source>
</evidence>
<evidence type="ECO:0000313" key="8">
    <source>
        <dbReference type="Proteomes" id="UP000675881"/>
    </source>
</evidence>
<dbReference type="PANTHER" id="PTHR13931:SF16">
    <property type="entry name" value="UBIQUITIN CONJUGATION FACTOR E4 A"/>
    <property type="match status" value="1"/>
</dbReference>
<comment type="catalytic activity">
    <reaction evidence="1">
        <text>S-ubiquitinyl-[E2 ubiquitin-conjugating enzyme]-L-cysteine + [acceptor protein]-L-lysine = [E2 ubiquitin-conjugating enzyme]-L-cysteine + N(6)-ubiquitinyl-[acceptor protein]-L-lysine.</text>
        <dbReference type="EC" id="2.3.2.27"/>
    </reaction>
</comment>
<evidence type="ECO:0000256" key="5">
    <source>
        <dbReference type="ARBA" id="ARBA00022786"/>
    </source>
</evidence>
<evidence type="ECO:0000256" key="1">
    <source>
        <dbReference type="ARBA" id="ARBA00000900"/>
    </source>
</evidence>
<keyword evidence="4 7" id="KW-0808">Transferase</keyword>
<dbReference type="EC" id="2.3.2.27" evidence="3"/>
<dbReference type="GO" id="GO:0034450">
    <property type="term" value="F:ubiquitin-ubiquitin ligase activity"/>
    <property type="evidence" value="ECO:0007669"/>
    <property type="project" value="InterPro"/>
</dbReference>
<keyword evidence="8" id="KW-1185">Reference proteome</keyword>
<dbReference type="EMBL" id="HG994594">
    <property type="protein sequence ID" value="CAF2858384.1"/>
    <property type="molecule type" value="Genomic_DNA"/>
</dbReference>